<dbReference type="STRING" id="1824.SAMN05444423_10773"/>
<dbReference type="Proteomes" id="UP000017048">
    <property type="component" value="Unassembled WGS sequence"/>
</dbReference>
<dbReference type="eggNOG" id="ENOG50329CC">
    <property type="taxonomic scope" value="Bacteria"/>
</dbReference>
<feature type="chain" id="PRO_5004659403" description="Secreted protein" evidence="1">
    <location>
        <begin position="37"/>
        <end position="120"/>
    </location>
</feature>
<keyword evidence="3" id="KW-1185">Reference proteome</keyword>
<proteinExistence type="predicted"/>
<comment type="caution">
    <text evidence="2">The sequence shown here is derived from an EMBL/GenBank/DDBJ whole genome shotgun (WGS) entry which is preliminary data.</text>
</comment>
<organism evidence="2 3">
    <name type="scientific">Nocardia asteroides NBRC 15531</name>
    <dbReference type="NCBI Taxonomy" id="1110697"/>
    <lineage>
        <taxon>Bacteria</taxon>
        <taxon>Bacillati</taxon>
        <taxon>Actinomycetota</taxon>
        <taxon>Actinomycetes</taxon>
        <taxon>Mycobacteriales</taxon>
        <taxon>Nocardiaceae</taxon>
        <taxon>Nocardia</taxon>
    </lineage>
</organism>
<gene>
    <name evidence="2" type="ORF">NCAST_05_02260</name>
</gene>
<feature type="signal peptide" evidence="1">
    <location>
        <begin position="1"/>
        <end position="36"/>
    </location>
</feature>
<accession>U5E4T5</accession>
<reference evidence="2 3" key="1">
    <citation type="journal article" date="2014" name="BMC Genomics">
        <title>Genome based analysis of type-I polyketide synthase and nonribosomal peptide synthetase gene clusters in seven strains of five representative Nocardia species.</title>
        <authorList>
            <person name="Komaki H."/>
            <person name="Ichikawa N."/>
            <person name="Hosoyama A."/>
            <person name="Takahashi-Nakaguchi A."/>
            <person name="Matsuzawa T."/>
            <person name="Suzuki K."/>
            <person name="Fujita N."/>
            <person name="Gonoi T."/>
        </authorList>
    </citation>
    <scope>NUCLEOTIDE SEQUENCE [LARGE SCALE GENOMIC DNA]</scope>
    <source>
        <strain evidence="2 3">NBRC 15531</strain>
    </source>
</reference>
<evidence type="ECO:0000256" key="1">
    <source>
        <dbReference type="SAM" id="SignalP"/>
    </source>
</evidence>
<dbReference type="AlphaFoldDB" id="U5E4T5"/>
<protein>
    <recommendedName>
        <fullName evidence="4">Secreted protein</fullName>
    </recommendedName>
</protein>
<keyword evidence="1" id="KW-0732">Signal</keyword>
<evidence type="ECO:0000313" key="3">
    <source>
        <dbReference type="Proteomes" id="UP000017048"/>
    </source>
</evidence>
<evidence type="ECO:0000313" key="2">
    <source>
        <dbReference type="EMBL" id="GAD81790.1"/>
    </source>
</evidence>
<dbReference type="EMBL" id="BAFO02000005">
    <property type="protein sequence ID" value="GAD81790.1"/>
    <property type="molecule type" value="Genomic_DNA"/>
</dbReference>
<sequence length="120" mass="12484">MRTMAVRKLVRGVVVAAVTAGAVVPVTMLSAPSALADPCPNGTARVFLGNETNTCQGAGSVSYTEAPVSKVCSMTSTDVAVDIQTNIKKRPTRHVEISNGQCSSFDMKTQIGNTVTVTPN</sequence>
<evidence type="ECO:0008006" key="4">
    <source>
        <dbReference type="Google" id="ProtNLM"/>
    </source>
</evidence>
<name>U5E4T5_NOCAS</name>